<reference evidence="2 3" key="1">
    <citation type="journal article" date="2019" name="Commun. Biol.">
        <title>The bagworm genome reveals a unique fibroin gene that provides high tensile strength.</title>
        <authorList>
            <person name="Kono N."/>
            <person name="Nakamura H."/>
            <person name="Ohtoshi R."/>
            <person name="Tomita M."/>
            <person name="Numata K."/>
            <person name="Arakawa K."/>
        </authorList>
    </citation>
    <scope>NUCLEOTIDE SEQUENCE [LARGE SCALE GENOMIC DNA]</scope>
</reference>
<sequence>MSCDTECPPKEEEEQEEEQEEEEEQQCPRTPVLTLTNASWGANKTSKSNGLMCSSRHRASNLILAILPRSEPNPVPSGLKSVRSPTEPLPLLPVHEPIAYIRVETIKFPLSFITSS</sequence>
<gene>
    <name evidence="2" type="ORF">EVAR_2596_1</name>
</gene>
<accession>A0A4C1SLX4</accession>
<dbReference type="Proteomes" id="UP000299102">
    <property type="component" value="Unassembled WGS sequence"/>
</dbReference>
<feature type="region of interest" description="Disordered" evidence="1">
    <location>
        <begin position="69"/>
        <end position="88"/>
    </location>
</feature>
<dbReference type="EMBL" id="BGZK01000009">
    <property type="protein sequence ID" value="GBP03132.1"/>
    <property type="molecule type" value="Genomic_DNA"/>
</dbReference>
<feature type="compositionally biased region" description="Acidic residues" evidence="1">
    <location>
        <begin position="11"/>
        <end position="25"/>
    </location>
</feature>
<protein>
    <submittedName>
        <fullName evidence="2">Uncharacterized protein</fullName>
    </submittedName>
</protein>
<dbReference type="AlphaFoldDB" id="A0A4C1SLX4"/>
<comment type="caution">
    <text evidence="2">The sequence shown here is derived from an EMBL/GenBank/DDBJ whole genome shotgun (WGS) entry which is preliminary data.</text>
</comment>
<organism evidence="2 3">
    <name type="scientific">Eumeta variegata</name>
    <name type="common">Bagworm moth</name>
    <name type="synonym">Eumeta japonica</name>
    <dbReference type="NCBI Taxonomy" id="151549"/>
    <lineage>
        <taxon>Eukaryota</taxon>
        <taxon>Metazoa</taxon>
        <taxon>Ecdysozoa</taxon>
        <taxon>Arthropoda</taxon>
        <taxon>Hexapoda</taxon>
        <taxon>Insecta</taxon>
        <taxon>Pterygota</taxon>
        <taxon>Neoptera</taxon>
        <taxon>Endopterygota</taxon>
        <taxon>Lepidoptera</taxon>
        <taxon>Glossata</taxon>
        <taxon>Ditrysia</taxon>
        <taxon>Tineoidea</taxon>
        <taxon>Psychidae</taxon>
        <taxon>Oiketicinae</taxon>
        <taxon>Eumeta</taxon>
    </lineage>
</organism>
<evidence type="ECO:0000313" key="3">
    <source>
        <dbReference type="Proteomes" id="UP000299102"/>
    </source>
</evidence>
<name>A0A4C1SLX4_EUMVA</name>
<evidence type="ECO:0000256" key="1">
    <source>
        <dbReference type="SAM" id="MobiDB-lite"/>
    </source>
</evidence>
<proteinExistence type="predicted"/>
<evidence type="ECO:0000313" key="2">
    <source>
        <dbReference type="EMBL" id="GBP03132.1"/>
    </source>
</evidence>
<keyword evidence="3" id="KW-1185">Reference proteome</keyword>
<feature type="region of interest" description="Disordered" evidence="1">
    <location>
        <begin position="1"/>
        <end position="33"/>
    </location>
</feature>